<evidence type="ECO:0000259" key="1">
    <source>
        <dbReference type="PROSITE" id="PS50943"/>
    </source>
</evidence>
<dbReference type="CDD" id="cd00093">
    <property type="entry name" value="HTH_XRE"/>
    <property type="match status" value="1"/>
</dbReference>
<dbReference type="InterPro" id="IPR010982">
    <property type="entry name" value="Lambda_DNA-bd_dom_sf"/>
</dbReference>
<reference evidence="3" key="1">
    <citation type="journal article" date="2019" name="Int. J. Syst. Evol. Microbiol.">
        <title>The Global Catalogue of Microorganisms (GCM) 10K type strain sequencing project: providing services to taxonomists for standard genome sequencing and annotation.</title>
        <authorList>
            <consortium name="The Broad Institute Genomics Platform"/>
            <consortium name="The Broad Institute Genome Sequencing Center for Infectious Disease"/>
            <person name="Wu L."/>
            <person name="Ma J."/>
        </authorList>
    </citation>
    <scope>NUCLEOTIDE SEQUENCE [LARGE SCALE GENOMIC DNA]</scope>
    <source>
        <strain evidence="3">JCM 17759</strain>
    </source>
</reference>
<keyword evidence="3" id="KW-1185">Reference proteome</keyword>
<gene>
    <name evidence="2" type="ORF">GCM10023156_07260</name>
</gene>
<evidence type="ECO:0000313" key="3">
    <source>
        <dbReference type="Proteomes" id="UP001500840"/>
    </source>
</evidence>
<dbReference type="Gene3D" id="1.10.260.40">
    <property type="entry name" value="lambda repressor-like DNA-binding domains"/>
    <property type="match status" value="1"/>
</dbReference>
<organism evidence="2 3">
    <name type="scientific">Novipirellula rosea</name>
    <dbReference type="NCBI Taxonomy" id="1031540"/>
    <lineage>
        <taxon>Bacteria</taxon>
        <taxon>Pseudomonadati</taxon>
        <taxon>Planctomycetota</taxon>
        <taxon>Planctomycetia</taxon>
        <taxon>Pirellulales</taxon>
        <taxon>Pirellulaceae</taxon>
        <taxon>Novipirellula</taxon>
    </lineage>
</organism>
<protein>
    <submittedName>
        <fullName evidence="2">Helix-turn-helix transcriptional regulator</fullName>
    </submittedName>
</protein>
<dbReference type="SMART" id="SM00530">
    <property type="entry name" value="HTH_XRE"/>
    <property type="match status" value="1"/>
</dbReference>
<sequence length="118" mass="13325">MTRRKKTFGEVLRKARDGRYSVRKFADLSGVSPTYLSQVEKGNVAPPTAERVKVMAELLDANPDEWTALAGRVPDDLPAIIQSHPVEMPALIREADQLTDQQLQQVRIQIRRLTQTTE</sequence>
<feature type="domain" description="HTH cro/C1-type" evidence="1">
    <location>
        <begin position="12"/>
        <end position="66"/>
    </location>
</feature>
<dbReference type="RefSeq" id="WP_345319479.1">
    <property type="nucleotide sequence ID" value="NZ_BAABGA010000010.1"/>
</dbReference>
<dbReference type="EMBL" id="BAABGA010000010">
    <property type="protein sequence ID" value="GAA4446386.1"/>
    <property type="molecule type" value="Genomic_DNA"/>
</dbReference>
<dbReference type="InterPro" id="IPR001387">
    <property type="entry name" value="Cro/C1-type_HTH"/>
</dbReference>
<accession>A0ABP8MAM9</accession>
<comment type="caution">
    <text evidence="2">The sequence shown here is derived from an EMBL/GenBank/DDBJ whole genome shotgun (WGS) entry which is preliminary data.</text>
</comment>
<dbReference type="Proteomes" id="UP001500840">
    <property type="component" value="Unassembled WGS sequence"/>
</dbReference>
<dbReference type="SUPFAM" id="SSF47413">
    <property type="entry name" value="lambda repressor-like DNA-binding domains"/>
    <property type="match status" value="1"/>
</dbReference>
<dbReference type="PROSITE" id="PS50943">
    <property type="entry name" value="HTH_CROC1"/>
    <property type="match status" value="1"/>
</dbReference>
<evidence type="ECO:0000313" key="2">
    <source>
        <dbReference type="EMBL" id="GAA4446386.1"/>
    </source>
</evidence>
<proteinExistence type="predicted"/>
<name>A0ABP8MAM9_9BACT</name>
<dbReference type="Pfam" id="PF01381">
    <property type="entry name" value="HTH_3"/>
    <property type="match status" value="1"/>
</dbReference>